<organism evidence="2 3">
    <name type="scientific">Treponema ruminis</name>
    <dbReference type="NCBI Taxonomy" id="744515"/>
    <lineage>
        <taxon>Bacteria</taxon>
        <taxon>Pseudomonadati</taxon>
        <taxon>Spirochaetota</taxon>
        <taxon>Spirochaetia</taxon>
        <taxon>Spirochaetales</taxon>
        <taxon>Treponemataceae</taxon>
        <taxon>Treponema</taxon>
    </lineage>
</organism>
<dbReference type="Proteomes" id="UP000518887">
    <property type="component" value="Unassembled WGS sequence"/>
</dbReference>
<comment type="caution">
    <text evidence="2">The sequence shown here is derived from an EMBL/GenBank/DDBJ whole genome shotgun (WGS) entry which is preliminary data.</text>
</comment>
<sequence length="128" mass="14029">MKKSIIFAALAALSAFTAFAEPITKESIASSTEKFLNGKGSYIKASFTVENNAIVLYIPRDKIKNLELRESKGVGLLFVNADIQVYDQKISAIGFGNIQKDESDIHSVAFKANDISIDSNDNLIIKKK</sequence>
<gene>
    <name evidence="2" type="ORF">HNP76_002527</name>
</gene>
<dbReference type="EMBL" id="JACHFQ010000008">
    <property type="protein sequence ID" value="MBB5227131.1"/>
    <property type="molecule type" value="Genomic_DNA"/>
</dbReference>
<evidence type="ECO:0008006" key="4">
    <source>
        <dbReference type="Google" id="ProtNLM"/>
    </source>
</evidence>
<evidence type="ECO:0000313" key="3">
    <source>
        <dbReference type="Proteomes" id="UP000518887"/>
    </source>
</evidence>
<evidence type="ECO:0000256" key="1">
    <source>
        <dbReference type="SAM" id="SignalP"/>
    </source>
</evidence>
<keyword evidence="1" id="KW-0732">Signal</keyword>
<dbReference type="RefSeq" id="WP_184661062.1">
    <property type="nucleotide sequence ID" value="NZ_JACHFQ010000008.1"/>
</dbReference>
<feature type="chain" id="PRO_5030508719" description="Auto-transporter adhesin head GIN domain-containing protein" evidence="1">
    <location>
        <begin position="21"/>
        <end position="128"/>
    </location>
</feature>
<reference evidence="2 3" key="1">
    <citation type="submission" date="2020-08" db="EMBL/GenBank/DDBJ databases">
        <title>Genomic Encyclopedia of Type Strains, Phase IV (KMG-IV): sequencing the most valuable type-strain genomes for metagenomic binning, comparative biology and taxonomic classification.</title>
        <authorList>
            <person name="Goeker M."/>
        </authorList>
    </citation>
    <scope>NUCLEOTIDE SEQUENCE [LARGE SCALE GENOMIC DNA]</scope>
    <source>
        <strain evidence="2 3">DSM 103462</strain>
    </source>
</reference>
<feature type="signal peptide" evidence="1">
    <location>
        <begin position="1"/>
        <end position="20"/>
    </location>
</feature>
<proteinExistence type="predicted"/>
<accession>A0A7W8LN17</accession>
<name>A0A7W8LN17_9SPIR</name>
<protein>
    <recommendedName>
        <fullName evidence="4">Auto-transporter adhesin head GIN domain-containing protein</fullName>
    </recommendedName>
</protein>
<dbReference type="AlphaFoldDB" id="A0A7W8LN17"/>
<keyword evidence="3" id="KW-1185">Reference proteome</keyword>
<evidence type="ECO:0000313" key="2">
    <source>
        <dbReference type="EMBL" id="MBB5227131.1"/>
    </source>
</evidence>